<accession>A0A7X2ZSL1</accession>
<dbReference type="Gene3D" id="3.40.50.1000">
    <property type="entry name" value="HAD superfamily/HAD-like"/>
    <property type="match status" value="1"/>
</dbReference>
<dbReference type="SUPFAM" id="SSF56784">
    <property type="entry name" value="HAD-like"/>
    <property type="match status" value="1"/>
</dbReference>
<dbReference type="InterPro" id="IPR023198">
    <property type="entry name" value="PGP-like_dom2"/>
</dbReference>
<dbReference type="Pfam" id="PF00702">
    <property type="entry name" value="Hydrolase"/>
    <property type="match status" value="1"/>
</dbReference>
<reference evidence="1 2" key="1">
    <citation type="journal article" date="2019" name="Mar. Drugs">
        <title>Comparative Genomics and CAZyme Genome Repertoires of Marine Zobellia amurskyensis KMM 3526(T) and Zobellia laminariae KMM 3676(T).</title>
        <authorList>
            <person name="Chernysheva N."/>
            <person name="Bystritskaya E."/>
            <person name="Stenkova A."/>
            <person name="Golovkin I."/>
            <person name="Nedashkovskaya O."/>
            <person name="Isaeva M."/>
        </authorList>
    </citation>
    <scope>NUCLEOTIDE SEQUENCE [LARGE SCALE GENOMIC DNA]</scope>
    <source>
        <strain evidence="1 2">KMM 3526</strain>
    </source>
</reference>
<proteinExistence type="predicted"/>
<dbReference type="EMBL" id="RCNR01000010">
    <property type="protein sequence ID" value="MUH35634.1"/>
    <property type="molecule type" value="Genomic_DNA"/>
</dbReference>
<dbReference type="PANTHER" id="PTHR47478">
    <property type="match status" value="1"/>
</dbReference>
<evidence type="ECO:0000313" key="2">
    <source>
        <dbReference type="Proteomes" id="UP000540519"/>
    </source>
</evidence>
<dbReference type="NCBIfam" id="TIGR02254">
    <property type="entry name" value="YjjG_YfnB"/>
    <property type="match status" value="1"/>
</dbReference>
<dbReference type="OrthoDB" id="9802350at2"/>
<dbReference type="Gene3D" id="1.10.150.240">
    <property type="entry name" value="Putative phosphatase, domain 2"/>
    <property type="match status" value="1"/>
</dbReference>
<evidence type="ECO:0000313" key="1">
    <source>
        <dbReference type="EMBL" id="MUH35634.1"/>
    </source>
</evidence>
<dbReference type="NCBIfam" id="TIGR01549">
    <property type="entry name" value="HAD-SF-IA-v1"/>
    <property type="match status" value="1"/>
</dbReference>
<dbReference type="PRINTS" id="PR00413">
    <property type="entry name" value="HADHALOGNASE"/>
</dbReference>
<gene>
    <name evidence="1" type="ORF">D9O36_07270</name>
</gene>
<dbReference type="SFLD" id="SFLDS00003">
    <property type="entry name" value="Haloacid_Dehalogenase"/>
    <property type="match status" value="1"/>
</dbReference>
<dbReference type="SFLD" id="SFLDG01129">
    <property type="entry name" value="C1.5:_HAD__Beta-PGM__Phosphata"/>
    <property type="match status" value="1"/>
</dbReference>
<name>A0A7X2ZSL1_9FLAO</name>
<sequence length="229" mass="26628">MFKDIVTDVFFDLDHTLWDFEKNSALTFDKIFRENRIEVALPDFLEVYIPANFAFWKLFREGKITKEALRYERLKSVFDDLKYQVSDENINNLSEDYITHLSSFNHLFPNAISILEYLKPKYKLHIITNGFQEVQSKKLKNSNIHGYFDQIIDSEMAGVKKPDPIIFNLALNKANARPETSLMIGDNLEADILGAQAAGYHALHFNAHQGPKHDFCEIIDDLYEIKTFL</sequence>
<dbReference type="InterPro" id="IPR011951">
    <property type="entry name" value="HAD-SF_hydro_IA_YjjG/PynA"/>
</dbReference>
<dbReference type="RefSeq" id="WP_155599425.1">
    <property type="nucleotide sequence ID" value="NZ_RCNR01000010.1"/>
</dbReference>
<dbReference type="InterPro" id="IPR036412">
    <property type="entry name" value="HAD-like_sf"/>
</dbReference>
<keyword evidence="2" id="KW-1185">Reference proteome</keyword>
<dbReference type="InterPro" id="IPR052550">
    <property type="entry name" value="Pyrimidine_5'-ntase_YjjG"/>
</dbReference>
<dbReference type="InterPro" id="IPR006439">
    <property type="entry name" value="HAD-SF_hydro_IA"/>
</dbReference>
<dbReference type="Proteomes" id="UP000540519">
    <property type="component" value="Unassembled WGS sequence"/>
</dbReference>
<dbReference type="PANTHER" id="PTHR47478:SF1">
    <property type="entry name" value="PYRIMIDINE 5'-NUCLEOTIDASE YJJG"/>
    <property type="match status" value="1"/>
</dbReference>
<protein>
    <submittedName>
        <fullName evidence="1">Noncanonical pyrimidine nucleotidase, YjjG family</fullName>
    </submittedName>
</protein>
<dbReference type="GO" id="GO:0008253">
    <property type="term" value="F:5'-nucleotidase activity"/>
    <property type="evidence" value="ECO:0007669"/>
    <property type="project" value="InterPro"/>
</dbReference>
<dbReference type="AlphaFoldDB" id="A0A7X2ZSL1"/>
<comment type="caution">
    <text evidence="1">The sequence shown here is derived from an EMBL/GenBank/DDBJ whole genome shotgun (WGS) entry which is preliminary data.</text>
</comment>
<dbReference type="InterPro" id="IPR023214">
    <property type="entry name" value="HAD_sf"/>
</dbReference>
<organism evidence="1 2">
    <name type="scientific">Zobellia amurskyensis</name>
    <dbReference type="NCBI Taxonomy" id="248905"/>
    <lineage>
        <taxon>Bacteria</taxon>
        <taxon>Pseudomonadati</taxon>
        <taxon>Bacteroidota</taxon>
        <taxon>Flavobacteriia</taxon>
        <taxon>Flavobacteriales</taxon>
        <taxon>Flavobacteriaceae</taxon>
        <taxon>Zobellia</taxon>
    </lineage>
</organism>